<keyword evidence="1" id="KW-1133">Transmembrane helix</keyword>
<dbReference type="Pfam" id="PF26064">
    <property type="entry name" value="DUF8023"/>
    <property type="match status" value="1"/>
</dbReference>
<keyword evidence="3" id="KW-1185">Reference proteome</keyword>
<proteinExistence type="predicted"/>
<dbReference type="GeneID" id="79271899"/>
<name>A0ABD5WTV8_9EURY</name>
<feature type="transmembrane region" description="Helical" evidence="1">
    <location>
        <begin position="56"/>
        <end position="75"/>
    </location>
</feature>
<gene>
    <name evidence="2" type="ORF">ACFQKD_00090</name>
</gene>
<dbReference type="InterPro" id="IPR058336">
    <property type="entry name" value="VP3-like_halobact-type"/>
</dbReference>
<protein>
    <submittedName>
        <fullName evidence="2">Uncharacterized protein</fullName>
    </submittedName>
</protein>
<organism evidence="2 3">
    <name type="scientific">Halobaculum marinum</name>
    <dbReference type="NCBI Taxonomy" id="3031996"/>
    <lineage>
        <taxon>Archaea</taxon>
        <taxon>Methanobacteriati</taxon>
        <taxon>Methanobacteriota</taxon>
        <taxon>Stenosarchaea group</taxon>
        <taxon>Halobacteria</taxon>
        <taxon>Halobacteriales</taxon>
        <taxon>Haloferacaceae</taxon>
        <taxon>Halobaculum</taxon>
    </lineage>
</organism>
<dbReference type="Proteomes" id="UP001596388">
    <property type="component" value="Unassembled WGS sequence"/>
</dbReference>
<sequence length="76" mass="8284">MVVTNDNTELLSTDGMDRMRDEMDDVYAFTVAGSAVLLVAWVLFPGVSSSFQSEDLWGVLYIAGVAASQVALGWMY</sequence>
<evidence type="ECO:0000256" key="1">
    <source>
        <dbReference type="SAM" id="Phobius"/>
    </source>
</evidence>
<comment type="caution">
    <text evidence="2">The sequence shown here is derived from an EMBL/GenBank/DDBJ whole genome shotgun (WGS) entry which is preliminary data.</text>
</comment>
<dbReference type="RefSeq" id="WP_276239669.1">
    <property type="nucleotide sequence ID" value="NZ_CP119991.1"/>
</dbReference>
<keyword evidence="1" id="KW-0812">Transmembrane</keyword>
<accession>A0ABD5WTV8</accession>
<dbReference type="AlphaFoldDB" id="A0ABD5WTV8"/>
<feature type="transmembrane region" description="Helical" evidence="1">
    <location>
        <begin position="26"/>
        <end position="44"/>
    </location>
</feature>
<evidence type="ECO:0000313" key="2">
    <source>
        <dbReference type="EMBL" id="MFC7095691.1"/>
    </source>
</evidence>
<dbReference type="EMBL" id="JBHTAG010000001">
    <property type="protein sequence ID" value="MFC7095691.1"/>
    <property type="molecule type" value="Genomic_DNA"/>
</dbReference>
<evidence type="ECO:0000313" key="3">
    <source>
        <dbReference type="Proteomes" id="UP001596388"/>
    </source>
</evidence>
<reference evidence="2 3" key="1">
    <citation type="journal article" date="2019" name="Int. J. Syst. Evol. Microbiol.">
        <title>The Global Catalogue of Microorganisms (GCM) 10K type strain sequencing project: providing services to taxonomists for standard genome sequencing and annotation.</title>
        <authorList>
            <consortium name="The Broad Institute Genomics Platform"/>
            <consortium name="The Broad Institute Genome Sequencing Center for Infectious Disease"/>
            <person name="Wu L."/>
            <person name="Ma J."/>
        </authorList>
    </citation>
    <scope>NUCLEOTIDE SEQUENCE [LARGE SCALE GENOMIC DNA]</scope>
    <source>
        <strain evidence="2 3">DT55</strain>
    </source>
</reference>
<keyword evidence="1" id="KW-0472">Membrane</keyword>